<dbReference type="PANTHER" id="PTHR38599">
    <property type="entry name" value="CUPIN DOMAIN PROTEIN (AFU_ORTHOLOGUE AFUA_3G13620)"/>
    <property type="match status" value="1"/>
</dbReference>
<dbReference type="InterPro" id="IPR011051">
    <property type="entry name" value="RmlC_Cupin_sf"/>
</dbReference>
<dbReference type="CDD" id="cd02234">
    <property type="entry name" value="cupin_BLR7677-like"/>
    <property type="match status" value="1"/>
</dbReference>
<dbReference type="InterPro" id="IPR014710">
    <property type="entry name" value="RmlC-like_jellyroll"/>
</dbReference>
<feature type="domain" description="Cupin type-2" evidence="2">
    <location>
        <begin position="48"/>
        <end position="118"/>
    </location>
</feature>
<dbReference type="EMBL" id="CP056030">
    <property type="protein sequence ID" value="QKZ06029.1"/>
    <property type="molecule type" value="Genomic_DNA"/>
</dbReference>
<sequence length="134" mass="14087">MKAITALTLALLCASPLAGAHEAGHDNVEVLQQQALPNAPGKQAMMLTVTYAPGQASAAHSHPGSVMAYVLEGSVVSQLQGQPPVTYKTGQYWYEPAGTVHLVSRNASASQPAKLLVWVLKDEGQAVLEPYAPK</sequence>
<dbReference type="Proteomes" id="UP000509568">
    <property type="component" value="Chromosome"/>
</dbReference>
<organism evidence="3 4">
    <name type="scientific">Pseudomonas eucalypticola</name>
    <dbReference type="NCBI Taxonomy" id="2599595"/>
    <lineage>
        <taxon>Bacteria</taxon>
        <taxon>Pseudomonadati</taxon>
        <taxon>Pseudomonadota</taxon>
        <taxon>Gammaproteobacteria</taxon>
        <taxon>Pseudomonadales</taxon>
        <taxon>Pseudomonadaceae</taxon>
        <taxon>Pseudomonas</taxon>
    </lineage>
</organism>
<dbReference type="PANTHER" id="PTHR38599:SF1">
    <property type="entry name" value="CUPIN DOMAIN PROTEIN (AFU_ORTHOLOGUE AFUA_3G13620)"/>
    <property type="match status" value="1"/>
</dbReference>
<dbReference type="AlphaFoldDB" id="A0A7D5H7I2"/>
<evidence type="ECO:0000256" key="1">
    <source>
        <dbReference type="SAM" id="SignalP"/>
    </source>
</evidence>
<reference evidence="3 4" key="1">
    <citation type="submission" date="2020-06" db="EMBL/GenBank/DDBJ databases">
        <title>Pseudomonas eucalypticola sp. nov., an endophyte of Eucalyptus dunnii leaves with biocontrol ability of eucalyptus leaf blight.</title>
        <authorList>
            <person name="Liu Y."/>
            <person name="Song Z."/>
            <person name="Zeng H."/>
            <person name="Lu M."/>
            <person name="Wang X."/>
            <person name="Lian X."/>
            <person name="Zhang Q."/>
        </authorList>
    </citation>
    <scope>NUCLEOTIDE SEQUENCE [LARGE SCALE GENOMIC DNA]</scope>
    <source>
        <strain evidence="3 4">NP-1</strain>
    </source>
</reference>
<feature type="signal peptide" evidence="1">
    <location>
        <begin position="1"/>
        <end position="20"/>
    </location>
</feature>
<dbReference type="Gene3D" id="2.60.120.10">
    <property type="entry name" value="Jelly Rolls"/>
    <property type="match status" value="1"/>
</dbReference>
<name>A0A7D5H7I2_9PSED</name>
<protein>
    <submittedName>
        <fullName evidence="3">Cupin domain-containing protein</fullName>
    </submittedName>
</protein>
<gene>
    <name evidence="3" type="ORF">HWQ56_20465</name>
</gene>
<dbReference type="RefSeq" id="WP_176571637.1">
    <property type="nucleotide sequence ID" value="NZ_CP056030.1"/>
</dbReference>
<evidence type="ECO:0000313" key="3">
    <source>
        <dbReference type="EMBL" id="QKZ06029.1"/>
    </source>
</evidence>
<evidence type="ECO:0000313" key="4">
    <source>
        <dbReference type="Proteomes" id="UP000509568"/>
    </source>
</evidence>
<proteinExistence type="predicted"/>
<dbReference type="SUPFAM" id="SSF51182">
    <property type="entry name" value="RmlC-like cupins"/>
    <property type="match status" value="1"/>
</dbReference>
<dbReference type="KEGG" id="pez:HWQ56_20465"/>
<accession>A0A7D5H7I2</accession>
<dbReference type="InterPro" id="IPR013096">
    <property type="entry name" value="Cupin_2"/>
</dbReference>
<feature type="chain" id="PRO_5028982826" evidence="1">
    <location>
        <begin position="21"/>
        <end position="134"/>
    </location>
</feature>
<keyword evidence="4" id="KW-1185">Reference proteome</keyword>
<evidence type="ECO:0000259" key="2">
    <source>
        <dbReference type="Pfam" id="PF07883"/>
    </source>
</evidence>
<dbReference type="Pfam" id="PF07883">
    <property type="entry name" value="Cupin_2"/>
    <property type="match status" value="1"/>
</dbReference>
<keyword evidence="1" id="KW-0732">Signal</keyword>